<proteinExistence type="predicted"/>
<keyword evidence="3" id="KW-1185">Reference proteome</keyword>
<dbReference type="EMBL" id="JAANBB010000013">
    <property type="protein sequence ID" value="KAF7556333.1"/>
    <property type="molecule type" value="Genomic_DNA"/>
</dbReference>
<evidence type="ECO:0000313" key="3">
    <source>
        <dbReference type="Proteomes" id="UP000722485"/>
    </source>
</evidence>
<name>A0A9P5LK28_9HYPO</name>
<reference evidence="2" key="1">
    <citation type="submission" date="2020-03" db="EMBL/GenBank/DDBJ databases">
        <title>Draft Genome Sequence of Cylindrodendrum hubeiense.</title>
        <authorList>
            <person name="Buettner E."/>
            <person name="Kellner H."/>
        </authorList>
    </citation>
    <scope>NUCLEOTIDE SEQUENCE</scope>
    <source>
        <strain evidence="2">IHI 201604</strain>
    </source>
</reference>
<keyword evidence="1" id="KW-0732">Signal</keyword>
<feature type="chain" id="PRO_5040265033" evidence="1">
    <location>
        <begin position="22"/>
        <end position="95"/>
    </location>
</feature>
<evidence type="ECO:0000256" key="1">
    <source>
        <dbReference type="SAM" id="SignalP"/>
    </source>
</evidence>
<gene>
    <name evidence="2" type="ORF">G7Z17_g1494</name>
</gene>
<feature type="signal peptide" evidence="1">
    <location>
        <begin position="1"/>
        <end position="21"/>
    </location>
</feature>
<dbReference type="AlphaFoldDB" id="A0A9P5LK28"/>
<dbReference type="Proteomes" id="UP000722485">
    <property type="component" value="Unassembled WGS sequence"/>
</dbReference>
<comment type="caution">
    <text evidence="2">The sequence shown here is derived from an EMBL/GenBank/DDBJ whole genome shotgun (WGS) entry which is preliminary data.</text>
</comment>
<accession>A0A9P5LK28</accession>
<dbReference type="OrthoDB" id="4466885at2759"/>
<protein>
    <submittedName>
        <fullName evidence="2">Uncharacterized protein</fullName>
    </submittedName>
</protein>
<organism evidence="2 3">
    <name type="scientific">Cylindrodendrum hubeiense</name>
    <dbReference type="NCBI Taxonomy" id="595255"/>
    <lineage>
        <taxon>Eukaryota</taxon>
        <taxon>Fungi</taxon>
        <taxon>Dikarya</taxon>
        <taxon>Ascomycota</taxon>
        <taxon>Pezizomycotina</taxon>
        <taxon>Sordariomycetes</taxon>
        <taxon>Hypocreomycetidae</taxon>
        <taxon>Hypocreales</taxon>
        <taxon>Nectriaceae</taxon>
        <taxon>Cylindrodendrum</taxon>
    </lineage>
</organism>
<sequence>MLVQKTTLIALAAFFALDVMGTPVDKAVGSVSNNAIVAERAIAIATNPLSACNCPHNCDYNEGHDCRFYSGPSTNSEVNSGKCTLINHLLICEAT</sequence>
<evidence type="ECO:0000313" key="2">
    <source>
        <dbReference type="EMBL" id="KAF7556333.1"/>
    </source>
</evidence>